<dbReference type="Proteomes" id="UP000250572">
    <property type="component" value="Unassembled WGS sequence"/>
</dbReference>
<dbReference type="AlphaFoldDB" id="A0A315W030"/>
<dbReference type="EMBL" id="NHOQ01000739">
    <property type="protein sequence ID" value="PWA28847.1"/>
    <property type="molecule type" value="Genomic_DNA"/>
</dbReference>
<dbReference type="Pfam" id="PF13445">
    <property type="entry name" value="zf-RING_UBOX"/>
    <property type="match status" value="1"/>
</dbReference>
<dbReference type="InterPro" id="IPR027370">
    <property type="entry name" value="Znf-RING_euk"/>
</dbReference>
<dbReference type="Gene3D" id="3.30.40.10">
    <property type="entry name" value="Zinc/RING finger domain, C3HC4 (zinc finger)"/>
    <property type="match status" value="1"/>
</dbReference>
<evidence type="ECO:0000256" key="3">
    <source>
        <dbReference type="ARBA" id="ARBA00022833"/>
    </source>
</evidence>
<evidence type="ECO:0000256" key="6">
    <source>
        <dbReference type="SAM" id="Phobius"/>
    </source>
</evidence>
<keyword evidence="6" id="KW-0472">Membrane</keyword>
<keyword evidence="1" id="KW-0479">Metal-binding</keyword>
<accession>A0A315W030</accession>
<keyword evidence="6" id="KW-0812">Transmembrane</keyword>
<keyword evidence="6" id="KW-1133">Transmembrane helix</keyword>
<dbReference type="GO" id="GO:0008270">
    <property type="term" value="F:zinc ion binding"/>
    <property type="evidence" value="ECO:0007669"/>
    <property type="project" value="UniProtKB-KW"/>
</dbReference>
<feature type="domain" description="RING-type" evidence="7">
    <location>
        <begin position="94"/>
        <end position="148"/>
    </location>
</feature>
<evidence type="ECO:0000256" key="4">
    <source>
        <dbReference type="PROSITE-ProRule" id="PRU00175"/>
    </source>
</evidence>
<feature type="region of interest" description="Disordered" evidence="5">
    <location>
        <begin position="58"/>
        <end position="83"/>
    </location>
</feature>
<dbReference type="GO" id="GO:0016567">
    <property type="term" value="P:protein ubiquitination"/>
    <property type="evidence" value="ECO:0007669"/>
    <property type="project" value="TreeGrafter"/>
</dbReference>
<proteinExistence type="predicted"/>
<keyword evidence="2 4" id="KW-0863">Zinc-finger</keyword>
<gene>
    <name evidence="8" type="ORF">CCH79_00012939</name>
</gene>
<evidence type="ECO:0000256" key="1">
    <source>
        <dbReference type="ARBA" id="ARBA00022723"/>
    </source>
</evidence>
<dbReference type="GO" id="GO:0061630">
    <property type="term" value="F:ubiquitin protein ligase activity"/>
    <property type="evidence" value="ECO:0007669"/>
    <property type="project" value="TreeGrafter"/>
</dbReference>
<evidence type="ECO:0000256" key="5">
    <source>
        <dbReference type="SAM" id="MobiDB-lite"/>
    </source>
</evidence>
<dbReference type="InterPro" id="IPR051435">
    <property type="entry name" value="RING_finger_E3_ubiq-ligases"/>
</dbReference>
<dbReference type="InterPro" id="IPR013083">
    <property type="entry name" value="Znf_RING/FYVE/PHD"/>
</dbReference>
<evidence type="ECO:0000313" key="9">
    <source>
        <dbReference type="Proteomes" id="UP000250572"/>
    </source>
</evidence>
<evidence type="ECO:0000259" key="7">
    <source>
        <dbReference type="PROSITE" id="PS50089"/>
    </source>
</evidence>
<dbReference type="SUPFAM" id="SSF57850">
    <property type="entry name" value="RING/U-box"/>
    <property type="match status" value="1"/>
</dbReference>
<dbReference type="PROSITE" id="PS00518">
    <property type="entry name" value="ZF_RING_1"/>
    <property type="match status" value="1"/>
</dbReference>
<feature type="transmembrane region" description="Helical" evidence="6">
    <location>
        <begin position="252"/>
        <end position="275"/>
    </location>
</feature>
<reference evidence="8 9" key="1">
    <citation type="journal article" date="2018" name="G3 (Bethesda)">
        <title>A High-Quality Reference Genome for the Invasive Mosquitofish Gambusia affinis Using a Chicago Library.</title>
        <authorList>
            <person name="Hoffberg S.L."/>
            <person name="Troendle N.J."/>
            <person name="Glenn T.C."/>
            <person name="Mahmud O."/>
            <person name="Louha S."/>
            <person name="Chalopin D."/>
            <person name="Bennetzen J.L."/>
            <person name="Mauricio R."/>
        </authorList>
    </citation>
    <scope>NUCLEOTIDE SEQUENCE [LARGE SCALE GENOMIC DNA]</scope>
    <source>
        <strain evidence="8">NE01/NJP1002.9</strain>
        <tissue evidence="8">Muscle</tissue>
    </source>
</reference>
<comment type="caution">
    <text evidence="8">The sequence shown here is derived from an EMBL/GenBank/DDBJ whole genome shotgun (WGS) entry which is preliminary data.</text>
</comment>
<evidence type="ECO:0000256" key="2">
    <source>
        <dbReference type="ARBA" id="ARBA00022771"/>
    </source>
</evidence>
<dbReference type="SMART" id="SM00184">
    <property type="entry name" value="RING"/>
    <property type="match status" value="1"/>
</dbReference>
<name>A0A315W030_GAMAF</name>
<keyword evidence="3" id="KW-0862">Zinc</keyword>
<dbReference type="PROSITE" id="PS50089">
    <property type="entry name" value="ZF_RING_2"/>
    <property type="match status" value="1"/>
</dbReference>
<protein>
    <recommendedName>
        <fullName evidence="7">RING-type domain-containing protein</fullName>
    </recommendedName>
</protein>
<dbReference type="InterPro" id="IPR017907">
    <property type="entry name" value="Znf_RING_CS"/>
</dbReference>
<dbReference type="InterPro" id="IPR001841">
    <property type="entry name" value="Znf_RING"/>
</dbReference>
<dbReference type="PANTHER" id="PTHR22791">
    <property type="entry name" value="RING-TYPE DOMAIN-CONTAINING PROTEIN"/>
    <property type="match status" value="1"/>
</dbReference>
<dbReference type="PANTHER" id="PTHR22791:SF22">
    <property type="entry name" value="RING FINGER PROTEIN 222-LIKE ISOFORM X1"/>
    <property type="match status" value="1"/>
</dbReference>
<sequence>MIKRLRSVIFCPLCPGYLVITKGLITGKTTKETPHEGPDGEEERNQVLMLESSAVSIRPPGMPGHAAPGSQQGEPVSAAPCPSTTPEEAVDLECPICYQEYNQYNKSPRMLECLHVFCTECLLRIQLNPCDPADPRGGPQAIPCPLCRHLTPLRTGNALALPCNSQIMSRLPRVTAFRMPATVSTRVATVTQRVVLSLEGTNSSSGGGRDSHFIILPTVSLQVQQMHPDRLYSPAADLVGEEEVIQQSRRTLLCVQLLAVIFWVLFVITCVVGVFNASR</sequence>
<evidence type="ECO:0000313" key="8">
    <source>
        <dbReference type="EMBL" id="PWA28847.1"/>
    </source>
</evidence>
<organism evidence="8 9">
    <name type="scientific">Gambusia affinis</name>
    <name type="common">Western mosquitofish</name>
    <name type="synonym">Heterandria affinis</name>
    <dbReference type="NCBI Taxonomy" id="33528"/>
    <lineage>
        <taxon>Eukaryota</taxon>
        <taxon>Metazoa</taxon>
        <taxon>Chordata</taxon>
        <taxon>Craniata</taxon>
        <taxon>Vertebrata</taxon>
        <taxon>Euteleostomi</taxon>
        <taxon>Actinopterygii</taxon>
        <taxon>Neopterygii</taxon>
        <taxon>Teleostei</taxon>
        <taxon>Neoteleostei</taxon>
        <taxon>Acanthomorphata</taxon>
        <taxon>Ovalentaria</taxon>
        <taxon>Atherinomorphae</taxon>
        <taxon>Cyprinodontiformes</taxon>
        <taxon>Poeciliidae</taxon>
        <taxon>Poeciliinae</taxon>
        <taxon>Gambusia</taxon>
    </lineage>
</organism>
<dbReference type="STRING" id="33528.ENSGAFP00000007466"/>
<keyword evidence="9" id="KW-1185">Reference proteome</keyword>